<sequence length="167" mass="18697">MDQLYLYVALIGVGFVLFALTRTKAKTVSQATGAPQQERELKMALDEFMNGLEEENARLLDSFTRLQVEYKQQFGTQQQQIEELIERVAELEGRLTEVETQPSSPPVPEPKVSTAPTTVSGFAFNEKYARVAELIRQGQTPEQIARFTGIGIGEIQMVIGLSEREES</sequence>
<evidence type="ECO:0000256" key="1">
    <source>
        <dbReference type="SAM" id="Coils"/>
    </source>
</evidence>
<dbReference type="Proteomes" id="UP001208017">
    <property type="component" value="Unassembled WGS sequence"/>
</dbReference>
<feature type="coiled-coil region" evidence="1">
    <location>
        <begin position="49"/>
        <end position="101"/>
    </location>
</feature>
<accession>A0ABT3WV51</accession>
<gene>
    <name evidence="2" type="ORF">OS242_01005</name>
</gene>
<keyword evidence="1" id="KW-0175">Coiled coil</keyword>
<evidence type="ECO:0000313" key="3">
    <source>
        <dbReference type="Proteomes" id="UP001208017"/>
    </source>
</evidence>
<dbReference type="EMBL" id="JAPMLT010000001">
    <property type="protein sequence ID" value="MCX7568545.1"/>
    <property type="molecule type" value="Genomic_DNA"/>
</dbReference>
<organism evidence="2 3">
    <name type="scientific">Tumebacillus lacus</name>
    <dbReference type="NCBI Taxonomy" id="2995335"/>
    <lineage>
        <taxon>Bacteria</taxon>
        <taxon>Bacillati</taxon>
        <taxon>Bacillota</taxon>
        <taxon>Bacilli</taxon>
        <taxon>Bacillales</taxon>
        <taxon>Alicyclobacillaceae</taxon>
        <taxon>Tumebacillus</taxon>
    </lineage>
</organism>
<evidence type="ECO:0008006" key="4">
    <source>
        <dbReference type="Google" id="ProtNLM"/>
    </source>
</evidence>
<dbReference type="RefSeq" id="WP_267149790.1">
    <property type="nucleotide sequence ID" value="NZ_JAPMLT010000001.1"/>
</dbReference>
<protein>
    <recommendedName>
        <fullName evidence="4">DUF2802 domain-containing protein</fullName>
    </recommendedName>
</protein>
<proteinExistence type="predicted"/>
<evidence type="ECO:0000313" key="2">
    <source>
        <dbReference type="EMBL" id="MCX7568545.1"/>
    </source>
</evidence>
<reference evidence="2 3" key="1">
    <citation type="submission" date="2022-11" db="EMBL/GenBank/DDBJ databases">
        <title>Study of microbial diversity in lake waters.</title>
        <authorList>
            <person name="Zhang J."/>
        </authorList>
    </citation>
    <scope>NUCLEOTIDE SEQUENCE [LARGE SCALE GENOMIC DNA]</scope>
    <source>
        <strain evidence="2 3">DT12</strain>
    </source>
</reference>
<keyword evidence="3" id="KW-1185">Reference proteome</keyword>
<name>A0ABT3WV51_9BACL</name>
<comment type="caution">
    <text evidence="2">The sequence shown here is derived from an EMBL/GenBank/DDBJ whole genome shotgun (WGS) entry which is preliminary data.</text>
</comment>